<evidence type="ECO:0000313" key="1">
    <source>
        <dbReference type="EMBL" id="GME80733.1"/>
    </source>
</evidence>
<protein>
    <submittedName>
        <fullName evidence="1">Unnamed protein product</fullName>
    </submittedName>
</protein>
<proteinExistence type="predicted"/>
<name>A0ACB5T3L6_AMBMO</name>
<comment type="caution">
    <text evidence="1">The sequence shown here is derived from an EMBL/GenBank/DDBJ whole genome shotgun (WGS) entry which is preliminary data.</text>
</comment>
<reference evidence="1" key="1">
    <citation type="submission" date="2023-04" db="EMBL/GenBank/DDBJ databases">
        <title>Ambrosiozyma monospora NBRC 10751.</title>
        <authorList>
            <person name="Ichikawa N."/>
            <person name="Sato H."/>
            <person name="Tonouchi N."/>
        </authorList>
    </citation>
    <scope>NUCLEOTIDE SEQUENCE</scope>
    <source>
        <strain evidence="1">NBRC 10751</strain>
    </source>
</reference>
<dbReference type="EMBL" id="BSXS01003185">
    <property type="protein sequence ID" value="GME80733.1"/>
    <property type="molecule type" value="Genomic_DNA"/>
</dbReference>
<evidence type="ECO:0000313" key="2">
    <source>
        <dbReference type="Proteomes" id="UP001165064"/>
    </source>
</evidence>
<organism evidence="1 2">
    <name type="scientific">Ambrosiozyma monospora</name>
    <name type="common">Yeast</name>
    <name type="synonym">Endomycopsis monosporus</name>
    <dbReference type="NCBI Taxonomy" id="43982"/>
    <lineage>
        <taxon>Eukaryota</taxon>
        <taxon>Fungi</taxon>
        <taxon>Dikarya</taxon>
        <taxon>Ascomycota</taxon>
        <taxon>Saccharomycotina</taxon>
        <taxon>Pichiomycetes</taxon>
        <taxon>Pichiales</taxon>
        <taxon>Pichiaceae</taxon>
        <taxon>Ambrosiozyma</taxon>
    </lineage>
</organism>
<dbReference type="Proteomes" id="UP001165064">
    <property type="component" value="Unassembled WGS sequence"/>
</dbReference>
<keyword evidence="2" id="KW-1185">Reference proteome</keyword>
<sequence>MGLSSTLTPFVQTVVVAQPPEVQCLIIKMVILNSHYLDIKEDYMLEKPLVLLISLIGYHDLLDGIVSDIIQELVFNESIFENKHHFEIFQNFIFDKSIKVKFSHDGSFHLEQDQLIKFLKFGCCEFVYQFVSWNYLPDVAQFATKIVCYAELDDFLFEKLKEATFFRLRSINLLMEAGKFWRPANELVKKMIDWRRSKCTYDMSIKKHLVVTVKFSVASGTESVISEYVPWLIELNKGGDFGFQFIALNSESRGDSMLRNVSSLKDGNKNLLDSLNFGLIKDNSELRSLQRTISSFYDKMEYCTGNNNKVHEIHVERESNKLIGVSLCCLQLNLADVLGNARSLCALTLDSCTIDSRWWSSLPECITLLNLVTPKLTGPESSTICLPSQLEKLYIEGTQFPKISNSNEMNKLSEMGISFNPDGEKFYIEDLDCALPGLRTVIQDLSPKIRSFFFSFRGVYTKIDKPLTHPLCFNSLSNFGSLEDFSFEWLTYDDKFPSLLPSMVQLSQFIGKLPAKLKSLNVELSWCENASLSDFWGQFIHTGLKELLHLTVSFRKEYNVDFTHLQFPPNLLTIELIIFDTCCYKYFFDRLPSSLIYIKLFRQSEGELSSINVSNIKTMSFDQLKKLFILKPAHRFEWITDQPGT</sequence>
<gene>
    <name evidence="1" type="ORF">Amon02_000459000</name>
</gene>
<accession>A0ACB5T3L6</accession>